<accession>A0A1E3HIC6</accession>
<dbReference type="Proteomes" id="UP000094065">
    <property type="component" value="Unassembled WGS sequence"/>
</dbReference>
<feature type="region of interest" description="Disordered" evidence="2">
    <location>
        <begin position="268"/>
        <end position="301"/>
    </location>
</feature>
<evidence type="ECO:0000256" key="2">
    <source>
        <dbReference type="SAM" id="MobiDB-lite"/>
    </source>
</evidence>
<dbReference type="Gene3D" id="1.20.58.120">
    <property type="entry name" value="BAG domain"/>
    <property type="match status" value="1"/>
</dbReference>
<feature type="compositionally biased region" description="Basic residues" evidence="2">
    <location>
        <begin position="784"/>
        <end position="794"/>
    </location>
</feature>
<feature type="region of interest" description="Disordered" evidence="2">
    <location>
        <begin position="226"/>
        <end position="247"/>
    </location>
</feature>
<dbReference type="PROSITE" id="PS51035">
    <property type="entry name" value="BAG"/>
    <property type="match status" value="1"/>
</dbReference>
<evidence type="ECO:0000256" key="1">
    <source>
        <dbReference type="SAM" id="Coils"/>
    </source>
</evidence>
<feature type="domain" description="BAG" evidence="3">
    <location>
        <begin position="546"/>
        <end position="586"/>
    </location>
</feature>
<evidence type="ECO:0000313" key="5">
    <source>
        <dbReference type="Proteomes" id="UP000094065"/>
    </source>
</evidence>
<feature type="compositionally biased region" description="Basic and acidic residues" evidence="2">
    <location>
        <begin position="596"/>
        <end position="620"/>
    </location>
</feature>
<feature type="compositionally biased region" description="Low complexity" evidence="2">
    <location>
        <begin position="277"/>
        <end position="299"/>
    </location>
</feature>
<keyword evidence="5" id="KW-1185">Reference proteome</keyword>
<dbReference type="OrthoDB" id="2576404at2759"/>
<dbReference type="InterPro" id="IPR036533">
    <property type="entry name" value="BAG_dom_sf"/>
</dbReference>
<feature type="region of interest" description="Disordered" evidence="2">
    <location>
        <begin position="355"/>
        <end position="404"/>
    </location>
</feature>
<dbReference type="AlphaFoldDB" id="A0A1E3HIC6"/>
<dbReference type="Pfam" id="PF02179">
    <property type="entry name" value="BAG"/>
    <property type="match status" value="1"/>
</dbReference>
<feature type="compositionally biased region" description="Polar residues" evidence="2">
    <location>
        <begin position="715"/>
        <end position="726"/>
    </location>
</feature>
<feature type="compositionally biased region" description="Low complexity" evidence="2">
    <location>
        <begin position="43"/>
        <end position="54"/>
    </location>
</feature>
<dbReference type="GO" id="GO:0051087">
    <property type="term" value="F:protein-folding chaperone binding"/>
    <property type="evidence" value="ECO:0007669"/>
    <property type="project" value="InterPro"/>
</dbReference>
<evidence type="ECO:0000313" key="4">
    <source>
        <dbReference type="EMBL" id="ODN76107.1"/>
    </source>
</evidence>
<dbReference type="RefSeq" id="XP_018991638.1">
    <property type="nucleotide sequence ID" value="XM_019140487.1"/>
</dbReference>
<gene>
    <name evidence="4" type="ORF">L202_06040</name>
</gene>
<dbReference type="GeneID" id="30157349"/>
<dbReference type="SUPFAM" id="SSF63491">
    <property type="entry name" value="BAG domain"/>
    <property type="match status" value="1"/>
</dbReference>
<feature type="region of interest" description="Disordered" evidence="2">
    <location>
        <begin position="154"/>
        <end position="180"/>
    </location>
</feature>
<name>A0A1E3HIC6_9TREE</name>
<organism evidence="4 5">
    <name type="scientific">Cryptococcus amylolentus CBS 6039</name>
    <dbReference type="NCBI Taxonomy" id="1295533"/>
    <lineage>
        <taxon>Eukaryota</taxon>
        <taxon>Fungi</taxon>
        <taxon>Dikarya</taxon>
        <taxon>Basidiomycota</taxon>
        <taxon>Agaricomycotina</taxon>
        <taxon>Tremellomycetes</taxon>
        <taxon>Tremellales</taxon>
        <taxon>Cryptococcaceae</taxon>
        <taxon>Cryptococcus</taxon>
    </lineage>
</organism>
<reference evidence="4 5" key="1">
    <citation type="submission" date="2016-06" db="EMBL/GenBank/DDBJ databases">
        <title>Evolution of pathogenesis and genome organization in the Tremellales.</title>
        <authorList>
            <person name="Cuomo C."/>
            <person name="Litvintseva A."/>
            <person name="Heitman J."/>
            <person name="Chen Y."/>
            <person name="Sun S."/>
            <person name="Springer D."/>
            <person name="Dromer F."/>
            <person name="Young S."/>
            <person name="Zeng Q."/>
            <person name="Chapman S."/>
            <person name="Gujja S."/>
            <person name="Saif S."/>
            <person name="Birren B."/>
        </authorList>
    </citation>
    <scope>NUCLEOTIDE SEQUENCE [LARGE SCALE GENOMIC DNA]</scope>
    <source>
        <strain evidence="4 5">CBS 6039</strain>
    </source>
</reference>
<dbReference type="EMBL" id="AWGJ01000009">
    <property type="protein sequence ID" value="ODN76107.1"/>
    <property type="molecule type" value="Genomic_DNA"/>
</dbReference>
<dbReference type="InterPro" id="IPR003103">
    <property type="entry name" value="BAG_domain"/>
</dbReference>
<evidence type="ECO:0000259" key="3">
    <source>
        <dbReference type="PROSITE" id="PS51035"/>
    </source>
</evidence>
<dbReference type="STRING" id="1295533.A0A1E3HIC6"/>
<feature type="coiled-coil region" evidence="1">
    <location>
        <begin position="565"/>
        <end position="592"/>
    </location>
</feature>
<feature type="region of interest" description="Disordered" evidence="2">
    <location>
        <begin position="30"/>
        <end position="70"/>
    </location>
</feature>
<protein>
    <recommendedName>
        <fullName evidence="3">BAG domain-containing protein</fullName>
    </recommendedName>
</protein>
<feature type="compositionally biased region" description="Basic and acidic residues" evidence="2">
    <location>
        <begin position="154"/>
        <end position="164"/>
    </location>
</feature>
<proteinExistence type="predicted"/>
<feature type="region of interest" description="Disordered" evidence="2">
    <location>
        <begin position="596"/>
        <end position="806"/>
    </location>
</feature>
<sequence length="806" mass="87010">MAYYYPAPYYYGYPAPSPVTIHTAPSPPPFFAPPTAPPHHAAHQQAFPPHHYQPSFVAPPSGHHPATAGPSLDEEEAAALTHLQAIKRRRQELEASRAHEAASAARAQAQKEAEVQALISKELAKQQALRARYEEEELRKRQYREAIQRQRQELKAARAAERQKAAQYQTRSRDLAPNSAFGHDDVSNVLGSLFGIKPAQEPQYDNCFAPRSSANSLEARSSSAARACASAGQGREQKSQQPKSEHDVFSLTDLLRSIGLIEDDVSGPTCSEQCTNSQAPTASSTPSATTSSAQRPSQSGLPAEVNDILHRYLGLHIDPVASQDSAPSVKNAKGNGVPAGLNELLSQFGLVFEPETETETKPGPSHSAQPDNAAHPSAVDSATQSKPTAPQTAPSPQPPKLATPFTSLLGEFTNVHPAVADILRNVEVAVTEEVKQRTRAGKAGCTGPCDQQCASGCQKASGQAKGKGVAEGEKNPVLREAEPEPAANPTTSLSTLDDIQHQFESLRANFTFPEYLSFARDSRGSHSPPLLFNRINSAYHAQVNALLQLLLQTDSINSGGEKAVRQKRKEVVKKVEDEIERLEQLRDDLWEDVKERRERGEESEPDADQERSWSDTDSVKNEVTVGEGETIVEPEQTEASGETEGYEVVDNQAQDATPAEATVPTDAPAPAEDSTPAEDSVPTETPIPASASAPTEDREQPQSPSYADAAKHALEQSQEPSAQTPIPESAPESSAIEPQAEAVPAEQDAASAPQQVDASPLPSASHHPVTVEDAEDENEDRKQKRDRKIKRQARRAGSDAEDYEIL</sequence>
<feature type="compositionally biased region" description="Basic and acidic residues" evidence="2">
    <location>
        <begin position="235"/>
        <end position="247"/>
    </location>
</feature>
<comment type="caution">
    <text evidence="4">The sequence shown here is derived from an EMBL/GenBank/DDBJ whole genome shotgun (WGS) entry which is preliminary data.</text>
</comment>
<keyword evidence="1" id="KW-0175">Coiled coil</keyword>